<dbReference type="AlphaFoldDB" id="A0A1Z3HS03"/>
<dbReference type="InterPro" id="IPR036188">
    <property type="entry name" value="FAD/NAD-bd_sf"/>
</dbReference>
<dbReference type="GO" id="GO:0043799">
    <property type="term" value="F:glycine oxidase activity"/>
    <property type="evidence" value="ECO:0007669"/>
    <property type="project" value="UniProtKB-EC"/>
</dbReference>
<dbReference type="Pfam" id="PF01266">
    <property type="entry name" value="DAO"/>
    <property type="match status" value="1"/>
</dbReference>
<keyword evidence="1 3" id="KW-0560">Oxidoreductase</keyword>
<accession>A0A1Z3HS03</accession>
<reference evidence="3 4" key="1">
    <citation type="journal article" date="2016" name="Biochim. Biophys. Acta">
        <title>Characterization of red-shifted phycobilisomes isolated from the chlorophyll f-containing cyanobacterium Halomicronema hongdechloris.</title>
        <authorList>
            <person name="Li Y."/>
            <person name="Lin Y."/>
            <person name="Garvey C.J."/>
            <person name="Birch D."/>
            <person name="Corkery R.W."/>
            <person name="Loughlin P.C."/>
            <person name="Scheer H."/>
            <person name="Willows R.D."/>
            <person name="Chen M."/>
        </authorList>
    </citation>
    <scope>NUCLEOTIDE SEQUENCE [LARGE SCALE GENOMIC DNA]</scope>
    <source>
        <strain evidence="3 4">C2206</strain>
    </source>
</reference>
<feature type="domain" description="FAD dependent oxidoreductase" evidence="2">
    <location>
        <begin position="21"/>
        <end position="371"/>
    </location>
</feature>
<evidence type="ECO:0000313" key="3">
    <source>
        <dbReference type="EMBL" id="ASC72907.1"/>
    </source>
</evidence>
<gene>
    <name evidence="3" type="primary">thiO</name>
    <name evidence="3" type="ORF">XM38_038670</name>
</gene>
<dbReference type="InterPro" id="IPR006076">
    <property type="entry name" value="FAD-dep_OxRdtase"/>
</dbReference>
<dbReference type="GO" id="GO:0005737">
    <property type="term" value="C:cytoplasm"/>
    <property type="evidence" value="ECO:0007669"/>
    <property type="project" value="TreeGrafter"/>
</dbReference>
<dbReference type="Gene3D" id="3.50.50.60">
    <property type="entry name" value="FAD/NAD(P)-binding domain"/>
    <property type="match status" value="1"/>
</dbReference>
<evidence type="ECO:0000313" key="4">
    <source>
        <dbReference type="Proteomes" id="UP000191901"/>
    </source>
</evidence>
<evidence type="ECO:0000256" key="1">
    <source>
        <dbReference type="ARBA" id="ARBA00023002"/>
    </source>
</evidence>
<dbReference type="SUPFAM" id="SSF51905">
    <property type="entry name" value="FAD/NAD(P)-binding domain"/>
    <property type="match status" value="1"/>
</dbReference>
<dbReference type="Proteomes" id="UP000191901">
    <property type="component" value="Chromosome"/>
</dbReference>
<evidence type="ECO:0000259" key="2">
    <source>
        <dbReference type="Pfam" id="PF01266"/>
    </source>
</evidence>
<dbReference type="PANTHER" id="PTHR13847:SF289">
    <property type="entry name" value="GLYCINE OXIDASE"/>
    <property type="match status" value="1"/>
</dbReference>
<dbReference type="KEGG" id="hhg:XM38_038670"/>
<protein>
    <submittedName>
        <fullName evidence="3">Glycine oxidase</fullName>
        <ecNumber evidence="3">1.4.3.19</ecNumber>
    </submittedName>
</protein>
<name>A0A1Z3HS03_9CYAN</name>
<dbReference type="Gene3D" id="3.30.9.10">
    <property type="entry name" value="D-Amino Acid Oxidase, subunit A, domain 2"/>
    <property type="match status" value="1"/>
</dbReference>
<dbReference type="EMBL" id="CP021983">
    <property type="protein sequence ID" value="ASC72907.1"/>
    <property type="molecule type" value="Genomic_DNA"/>
</dbReference>
<dbReference type="SUPFAM" id="SSF54373">
    <property type="entry name" value="FAD-linked reductases, C-terminal domain"/>
    <property type="match status" value="1"/>
</dbReference>
<keyword evidence="4" id="KW-1185">Reference proteome</keyword>
<dbReference type="PANTHER" id="PTHR13847">
    <property type="entry name" value="SARCOSINE DEHYDROGENASE-RELATED"/>
    <property type="match status" value="1"/>
</dbReference>
<proteinExistence type="predicted"/>
<organism evidence="3 4">
    <name type="scientific">Halomicronema hongdechloris C2206</name>
    <dbReference type="NCBI Taxonomy" id="1641165"/>
    <lineage>
        <taxon>Bacteria</taxon>
        <taxon>Bacillati</taxon>
        <taxon>Cyanobacteriota</taxon>
        <taxon>Cyanophyceae</taxon>
        <taxon>Nodosilineales</taxon>
        <taxon>Nodosilineaceae</taxon>
        <taxon>Halomicronema</taxon>
    </lineage>
</organism>
<sequence>MLVSVIAMTFPSVLHRPPLLRIVIIGCGIIGATVAYELSREPGITVQVLDHQTPAQASTGAALGVLMGAISHKTKGRAWRLREASLQRYDALIAEVEAITGQTIPYNRQGILSLCFDATELPRWQSLQRLRQQQGWPLEIWSPDHLGQACPHIDPQQVVAAIYSPRDRQVNPTVLTQALVDAAQHQGAHCDFTASVQALHRHGDGVTVETSEGSHDADRVIISAGLGSSALTAAWPQPVAMVPVLGQAVRLRLLQPLGKSDFQPVINGHDIHLVPLGHQEYWLGATVEFPPAEHSPTADPARLEAVVQGGVAYCPALATAEVVEQWQGLRPRPQGQPAPVIQPLAEDERIWLATGHYRNGVLLAPGTALTLKQRLMAE</sequence>
<dbReference type="RefSeq" id="WP_256995674.1">
    <property type="nucleotide sequence ID" value="NZ_CP021983.2"/>
</dbReference>
<dbReference type="EC" id="1.4.3.19" evidence="3"/>